<feature type="repeat" description="ANK" evidence="3">
    <location>
        <begin position="601"/>
        <end position="633"/>
    </location>
</feature>
<protein>
    <recommendedName>
        <fullName evidence="6">Ankyrin repeat protein</fullName>
    </recommendedName>
</protein>
<dbReference type="PROSITE" id="PS50088">
    <property type="entry name" value="ANK_REPEAT"/>
    <property type="match status" value="6"/>
</dbReference>
<evidence type="ECO:0000313" key="4">
    <source>
        <dbReference type="EMBL" id="KAL1648707.1"/>
    </source>
</evidence>
<dbReference type="InterPro" id="IPR051165">
    <property type="entry name" value="Multifunctional_ANK_Repeat"/>
</dbReference>
<proteinExistence type="predicted"/>
<sequence>MRAYPEADKVTPRFRWVACQIDYLCDLPNDDSRRDALTKLPPDLFSTYDRILERTNMRPPPVRQLFHNTLRWLSFHGQLMSTAALCEALSIHIGDKKSHHNSRPDEEDVLLYCSSLVRKTEDGESLEISHFTVTEYLKALSTRENPELARYCIDSSVDLPYLLEVVVDYLNFEDFGCDLPANAEQWSRRAAEFPFRKPATSILQSDAHLEKTRILFDPRKTLNFLNFLMDLSIYTSHSLLDDWSLEECFDRLNPCVTAGSLSPLHISASLQLRRVTAWLVQKTSDPDQMSPFGTPLHCALLGWPGVLTMFLGCRFEAPENWTPVARCALVNILLEAGADPKRRLSPKGKLPIGSMYMALISLVPGQGGEDPVLVAVGGAGGLFDEFCLEVFAYEIGQYAQDNKRSKDKALAIARTVKREWVEPAIHDRFLELASRVDTSVASRWINANGANKIQEALGQDANALEGKLWTAARMDLSAELEGLLKRPGIEVNSVRDEWGRTVLHGAVSHGSWNVTKSLLSSGANVNQEDAHSRISLHYCGNVHSAQMVFLLLDNGADRDHEDDEGCLLWHLAARNNNVEALNALISRTEDPTHYASKQALNGQLPLHYAAGAGAEEALFILLPYARDLNAEDKNGFVIAHMAVHLSLTTFHRLLDAGMALTVKSKEGLTPLHTLVSRSVVEGQSILKENPIPEASQTKLNILLQRGLDPFATTTSGETPLHILLDQSGLNFDTLLCSIIRSLSGIDSINLLDESGNTPLHYLCRNASSATRPSEGLQILLANGADVAKLDDSGKNCFAILAYSVSADEPKPKMSQVAALFETLFDHWPDPDILPAEFIGVKIMFNAIRISEKYLVEKVLEAGVQPYRRFPKWKSPLEYACTVGCENDILDLLIQNTSKDFLLEMSPSLKLGLLHLACLVDSRASPANLELLLHAGIPVDLLTGDEPSMTAVMIAAAGGKQAHMEVLLKHGADVHKTDAQGRTPAVYAAKNEQCEVLQALEDFGGTNLIRDVLCTENFTNTDGYSLTCPGCSLLHVASNSPETLEYLTSKSHFSNVDCRATGGETPLHLAAFQGNLKCIQILVVKGADTNALTQAKLTPLHYAARNKDPAITKLLVSHGADVNAADSTGSLAVHQAAVLGHGAVVSTLLDLGSALPKDKDGLTPELCAQLYCHTETADLITARARPNYGR</sequence>
<dbReference type="SUPFAM" id="SSF48403">
    <property type="entry name" value="Ankyrin repeat"/>
    <property type="match status" value="3"/>
</dbReference>
<dbReference type="Pfam" id="PF00023">
    <property type="entry name" value="Ank"/>
    <property type="match status" value="1"/>
</dbReference>
<dbReference type="Gene3D" id="1.25.40.20">
    <property type="entry name" value="Ankyrin repeat-containing domain"/>
    <property type="match status" value="5"/>
</dbReference>
<reference evidence="4 5" key="1">
    <citation type="journal article" date="2023" name="Plant Dis.">
        <title>First Report of Diplodia intermedia Causing Canker and Dieback Diseases on Apple Trees in Canada.</title>
        <authorList>
            <person name="Ellouze W."/>
            <person name="Ilyukhin E."/>
            <person name="Sulman M."/>
            <person name="Ali S."/>
        </authorList>
    </citation>
    <scope>NUCLEOTIDE SEQUENCE [LARGE SCALE GENOMIC DNA]</scope>
    <source>
        <strain evidence="4 5">M45-28</strain>
    </source>
</reference>
<dbReference type="InterPro" id="IPR002110">
    <property type="entry name" value="Ankyrin_rpt"/>
</dbReference>
<dbReference type="PANTHER" id="PTHR24123">
    <property type="entry name" value="ANKYRIN REPEAT-CONTAINING"/>
    <property type="match status" value="1"/>
</dbReference>
<name>A0ABR3U0X1_9PEZI</name>
<evidence type="ECO:0000256" key="1">
    <source>
        <dbReference type="ARBA" id="ARBA00022737"/>
    </source>
</evidence>
<dbReference type="Pfam" id="PF12796">
    <property type="entry name" value="Ank_2"/>
    <property type="match status" value="3"/>
</dbReference>
<keyword evidence="2 3" id="KW-0040">ANK repeat</keyword>
<dbReference type="InterPro" id="IPR036770">
    <property type="entry name" value="Ankyrin_rpt-contain_sf"/>
</dbReference>
<organism evidence="4 5">
    <name type="scientific">Diplodia intermedia</name>
    <dbReference type="NCBI Taxonomy" id="856260"/>
    <lineage>
        <taxon>Eukaryota</taxon>
        <taxon>Fungi</taxon>
        <taxon>Dikarya</taxon>
        <taxon>Ascomycota</taxon>
        <taxon>Pezizomycotina</taxon>
        <taxon>Dothideomycetes</taxon>
        <taxon>Dothideomycetes incertae sedis</taxon>
        <taxon>Botryosphaeriales</taxon>
        <taxon>Botryosphaeriaceae</taxon>
        <taxon>Diplodia</taxon>
    </lineage>
</organism>
<evidence type="ECO:0000256" key="3">
    <source>
        <dbReference type="PROSITE-ProRule" id="PRU00023"/>
    </source>
</evidence>
<dbReference type="PANTHER" id="PTHR24123:SF33">
    <property type="entry name" value="PROTEIN HOS4"/>
    <property type="match status" value="1"/>
</dbReference>
<dbReference type="SMART" id="SM00248">
    <property type="entry name" value="ANK"/>
    <property type="match status" value="16"/>
</dbReference>
<evidence type="ECO:0008006" key="6">
    <source>
        <dbReference type="Google" id="ProtNLM"/>
    </source>
</evidence>
<evidence type="ECO:0000256" key="2">
    <source>
        <dbReference type="ARBA" id="ARBA00023043"/>
    </source>
</evidence>
<feature type="repeat" description="ANK" evidence="3">
    <location>
        <begin position="754"/>
        <end position="791"/>
    </location>
</feature>
<accession>A0ABR3U0X1</accession>
<keyword evidence="5" id="KW-1185">Reference proteome</keyword>
<dbReference type="Proteomes" id="UP001521184">
    <property type="component" value="Unassembled WGS sequence"/>
</dbReference>
<comment type="caution">
    <text evidence="4">The sequence shown here is derived from an EMBL/GenBank/DDBJ whole genome shotgun (WGS) entry which is preliminary data.</text>
</comment>
<feature type="repeat" description="ANK" evidence="3">
    <location>
        <begin position="1094"/>
        <end position="1126"/>
    </location>
</feature>
<keyword evidence="1" id="KW-0677">Repeat</keyword>
<feature type="repeat" description="ANK" evidence="3">
    <location>
        <begin position="498"/>
        <end position="530"/>
    </location>
</feature>
<gene>
    <name evidence="4" type="ORF">SLS58_001881</name>
</gene>
<dbReference type="EMBL" id="JAKEKT020000008">
    <property type="protein sequence ID" value="KAL1648707.1"/>
    <property type="molecule type" value="Genomic_DNA"/>
</dbReference>
<dbReference type="PROSITE" id="PS50297">
    <property type="entry name" value="ANK_REP_REGION"/>
    <property type="match status" value="4"/>
</dbReference>
<evidence type="ECO:0000313" key="5">
    <source>
        <dbReference type="Proteomes" id="UP001521184"/>
    </source>
</evidence>
<dbReference type="PRINTS" id="PR01415">
    <property type="entry name" value="ANKYRIN"/>
</dbReference>
<feature type="repeat" description="ANK" evidence="3">
    <location>
        <begin position="946"/>
        <end position="978"/>
    </location>
</feature>
<feature type="repeat" description="ANK" evidence="3">
    <location>
        <begin position="1061"/>
        <end position="1093"/>
    </location>
</feature>